<sequence length="81" mass="9021">MKDFRGIVYAIILILVFASLSYAVPADIPSDTTAVVSKGQTKITLGGDIKVRGFHIDNEDVLEKSSYASKRDYYDYRANKT</sequence>
<dbReference type="AlphaFoldDB" id="A0A9W6GEU3"/>
<dbReference type="Proteomes" id="UP001144297">
    <property type="component" value="Unassembled WGS sequence"/>
</dbReference>
<comment type="caution">
    <text evidence="1">The sequence shown here is derived from an EMBL/GenBank/DDBJ whole genome shotgun (WGS) entry which is preliminary data.</text>
</comment>
<protein>
    <submittedName>
        <fullName evidence="1">Uncharacterized protein</fullName>
    </submittedName>
</protein>
<reference evidence="1" key="1">
    <citation type="submission" date="2022-12" db="EMBL/GenBank/DDBJ databases">
        <title>Reference genome sequencing for broad-spectrum identification of bacterial and archaeal isolates by mass spectrometry.</title>
        <authorList>
            <person name="Sekiguchi Y."/>
            <person name="Tourlousse D.M."/>
        </authorList>
    </citation>
    <scope>NUCLEOTIDE SEQUENCE</scope>
    <source>
        <strain evidence="1">TSL-P1</strain>
    </source>
</reference>
<evidence type="ECO:0000313" key="1">
    <source>
        <dbReference type="EMBL" id="GLI52581.1"/>
    </source>
</evidence>
<dbReference type="EMBL" id="BSDX01000001">
    <property type="protein sequence ID" value="GLI52581.1"/>
    <property type="molecule type" value="Genomic_DNA"/>
</dbReference>
<organism evidence="1 2">
    <name type="scientific">Thermodesulfovibrio yellowstonii</name>
    <dbReference type="NCBI Taxonomy" id="28262"/>
    <lineage>
        <taxon>Bacteria</taxon>
        <taxon>Pseudomonadati</taxon>
        <taxon>Nitrospirota</taxon>
        <taxon>Thermodesulfovibrionia</taxon>
        <taxon>Thermodesulfovibrionales</taxon>
        <taxon>Thermodesulfovibrionaceae</taxon>
        <taxon>Thermodesulfovibrio</taxon>
    </lineage>
</organism>
<evidence type="ECO:0000313" key="2">
    <source>
        <dbReference type="Proteomes" id="UP001144297"/>
    </source>
</evidence>
<name>A0A9W6GEU3_9BACT</name>
<accession>A0A9W6GEU3</accession>
<proteinExistence type="predicted"/>
<gene>
    <name evidence="1" type="ORF">TISLANDTSLP1_02740</name>
</gene>
<keyword evidence="2" id="KW-1185">Reference proteome</keyword>